<dbReference type="InParanoid" id="A0A2P5A3M2"/>
<dbReference type="Proteomes" id="UP000237000">
    <property type="component" value="Unassembled WGS sequence"/>
</dbReference>
<feature type="non-terminal residue" evidence="2">
    <location>
        <position position="39"/>
    </location>
</feature>
<feature type="region of interest" description="Disordered" evidence="1">
    <location>
        <begin position="1"/>
        <end position="39"/>
    </location>
</feature>
<reference evidence="3" key="1">
    <citation type="submission" date="2016-06" db="EMBL/GenBank/DDBJ databases">
        <title>Parallel loss of symbiosis genes in relatives of nitrogen-fixing non-legume Parasponia.</title>
        <authorList>
            <person name="Van Velzen R."/>
            <person name="Holmer R."/>
            <person name="Bu F."/>
            <person name="Rutten L."/>
            <person name="Van Zeijl A."/>
            <person name="Liu W."/>
            <person name="Santuari L."/>
            <person name="Cao Q."/>
            <person name="Sharma T."/>
            <person name="Shen D."/>
            <person name="Roswanjaya Y."/>
            <person name="Wardhani T."/>
            <person name="Kalhor M.S."/>
            <person name="Jansen J."/>
            <person name="Van den Hoogen J."/>
            <person name="Gungor B."/>
            <person name="Hartog M."/>
            <person name="Hontelez J."/>
            <person name="Verver J."/>
            <person name="Yang W.-C."/>
            <person name="Schijlen E."/>
            <person name="Repin R."/>
            <person name="Schilthuizen M."/>
            <person name="Schranz E."/>
            <person name="Heidstra R."/>
            <person name="Miyata K."/>
            <person name="Fedorova E."/>
            <person name="Kohlen W."/>
            <person name="Bisseling T."/>
            <person name="Smit S."/>
            <person name="Geurts R."/>
        </authorList>
    </citation>
    <scope>NUCLEOTIDE SEQUENCE [LARGE SCALE GENOMIC DNA]</scope>
    <source>
        <strain evidence="3">cv. RG33-2</strain>
    </source>
</reference>
<dbReference type="EMBL" id="JXTC01002513">
    <property type="protein sequence ID" value="PON31131.1"/>
    <property type="molecule type" value="Genomic_DNA"/>
</dbReference>
<evidence type="ECO:0000313" key="2">
    <source>
        <dbReference type="EMBL" id="PON31131.1"/>
    </source>
</evidence>
<name>A0A2P5A3M2_TREOI</name>
<sequence>MVVTTIGEGHRKEKSNCFGGNTGKGGDNNDVVGGVGAGD</sequence>
<organism evidence="2 3">
    <name type="scientific">Trema orientale</name>
    <name type="common">Charcoal tree</name>
    <name type="synonym">Celtis orientalis</name>
    <dbReference type="NCBI Taxonomy" id="63057"/>
    <lineage>
        <taxon>Eukaryota</taxon>
        <taxon>Viridiplantae</taxon>
        <taxon>Streptophyta</taxon>
        <taxon>Embryophyta</taxon>
        <taxon>Tracheophyta</taxon>
        <taxon>Spermatophyta</taxon>
        <taxon>Magnoliopsida</taxon>
        <taxon>eudicotyledons</taxon>
        <taxon>Gunneridae</taxon>
        <taxon>Pentapetalae</taxon>
        <taxon>rosids</taxon>
        <taxon>fabids</taxon>
        <taxon>Rosales</taxon>
        <taxon>Cannabaceae</taxon>
        <taxon>Trema</taxon>
    </lineage>
</organism>
<evidence type="ECO:0000256" key="1">
    <source>
        <dbReference type="SAM" id="MobiDB-lite"/>
    </source>
</evidence>
<keyword evidence="3" id="KW-1185">Reference proteome</keyword>
<protein>
    <submittedName>
        <fullName evidence="2">Uncharacterized protein</fullName>
    </submittedName>
</protein>
<proteinExistence type="predicted"/>
<comment type="caution">
    <text evidence="2">The sequence shown here is derived from an EMBL/GenBank/DDBJ whole genome shotgun (WGS) entry which is preliminary data.</text>
</comment>
<dbReference type="AlphaFoldDB" id="A0A2P5A3M2"/>
<accession>A0A2P5A3M2</accession>
<gene>
    <name evidence="2" type="ORF">TorRG33x02_358480</name>
</gene>
<evidence type="ECO:0000313" key="3">
    <source>
        <dbReference type="Proteomes" id="UP000237000"/>
    </source>
</evidence>